<reference evidence="4 5" key="1">
    <citation type="submission" date="2024-06" db="EMBL/GenBank/DDBJ databases">
        <title>The Natural Products Discovery Center: Release of the First 8490 Sequenced Strains for Exploring Actinobacteria Biosynthetic Diversity.</title>
        <authorList>
            <person name="Kalkreuter E."/>
            <person name="Kautsar S.A."/>
            <person name="Yang D."/>
            <person name="Bader C.D."/>
            <person name="Teijaro C.N."/>
            <person name="Fluegel L."/>
            <person name="Davis C.M."/>
            <person name="Simpson J.R."/>
            <person name="Lauterbach L."/>
            <person name="Steele A.D."/>
            <person name="Gui C."/>
            <person name="Meng S."/>
            <person name="Li G."/>
            <person name="Viehrig K."/>
            <person name="Ye F."/>
            <person name="Su P."/>
            <person name="Kiefer A.F."/>
            <person name="Nichols A."/>
            <person name="Cepeda A.J."/>
            <person name="Yan W."/>
            <person name="Fan B."/>
            <person name="Jiang Y."/>
            <person name="Adhikari A."/>
            <person name="Zheng C.-J."/>
            <person name="Schuster L."/>
            <person name="Cowan T.M."/>
            <person name="Smanski M.J."/>
            <person name="Chevrette M.G."/>
            <person name="De Carvalho L.P.S."/>
            <person name="Shen B."/>
        </authorList>
    </citation>
    <scope>NUCLEOTIDE SEQUENCE [LARGE SCALE GENOMIC DNA]</scope>
    <source>
        <strain evidence="4 5">NPDC033039</strain>
    </source>
</reference>
<proteinExistence type="inferred from homology"/>
<accession>A0ABV2YZM2</accession>
<dbReference type="GO" id="GO:0016787">
    <property type="term" value="F:hydrolase activity"/>
    <property type="evidence" value="ECO:0007669"/>
    <property type="project" value="UniProtKB-KW"/>
</dbReference>
<dbReference type="InterPro" id="IPR051121">
    <property type="entry name" value="FAH"/>
</dbReference>
<dbReference type="SUPFAM" id="SSF56529">
    <property type="entry name" value="FAH"/>
    <property type="match status" value="1"/>
</dbReference>
<gene>
    <name evidence="4" type="ORF">AB0E61_13960</name>
</gene>
<feature type="domain" description="Fumarylacetoacetase-like C-terminal" evidence="3">
    <location>
        <begin position="68"/>
        <end position="273"/>
    </location>
</feature>
<comment type="similarity">
    <text evidence="1">Belongs to the FAH family.</text>
</comment>
<evidence type="ECO:0000256" key="2">
    <source>
        <dbReference type="ARBA" id="ARBA00022723"/>
    </source>
</evidence>
<organism evidence="4 5">
    <name type="scientific">Streptomyces catenulae</name>
    <dbReference type="NCBI Taxonomy" id="66875"/>
    <lineage>
        <taxon>Bacteria</taxon>
        <taxon>Bacillati</taxon>
        <taxon>Actinomycetota</taxon>
        <taxon>Actinomycetes</taxon>
        <taxon>Kitasatosporales</taxon>
        <taxon>Streptomycetaceae</taxon>
        <taxon>Streptomyces</taxon>
    </lineage>
</organism>
<name>A0ABV2YZM2_9ACTN</name>
<dbReference type="RefSeq" id="WP_030281141.1">
    <property type="nucleotide sequence ID" value="NZ_JBEZVI010000009.1"/>
</dbReference>
<dbReference type="Pfam" id="PF01557">
    <property type="entry name" value="FAA_hydrolase"/>
    <property type="match status" value="1"/>
</dbReference>
<evidence type="ECO:0000256" key="1">
    <source>
        <dbReference type="ARBA" id="ARBA00010211"/>
    </source>
</evidence>
<dbReference type="InterPro" id="IPR036663">
    <property type="entry name" value="Fumarylacetoacetase_C_sf"/>
</dbReference>
<dbReference type="Proteomes" id="UP001550853">
    <property type="component" value="Unassembled WGS sequence"/>
</dbReference>
<dbReference type="EMBL" id="JBEZVI010000009">
    <property type="protein sequence ID" value="MEU3711191.1"/>
    <property type="molecule type" value="Genomic_DNA"/>
</dbReference>
<dbReference type="Gene3D" id="3.90.850.10">
    <property type="entry name" value="Fumarylacetoacetase-like, C-terminal domain"/>
    <property type="match status" value="1"/>
</dbReference>
<comment type="caution">
    <text evidence="4">The sequence shown here is derived from an EMBL/GenBank/DDBJ whole genome shotgun (WGS) entry which is preliminary data.</text>
</comment>
<dbReference type="PANTHER" id="PTHR42796">
    <property type="entry name" value="FUMARYLACETOACETATE HYDROLASE DOMAIN-CONTAINING PROTEIN 2A-RELATED"/>
    <property type="match status" value="1"/>
</dbReference>
<keyword evidence="2" id="KW-0479">Metal-binding</keyword>
<keyword evidence="5" id="KW-1185">Reference proteome</keyword>
<evidence type="ECO:0000313" key="5">
    <source>
        <dbReference type="Proteomes" id="UP001550853"/>
    </source>
</evidence>
<dbReference type="PANTHER" id="PTHR42796:SF4">
    <property type="entry name" value="FUMARYLACETOACETATE HYDROLASE DOMAIN-CONTAINING PROTEIN 2A"/>
    <property type="match status" value="1"/>
</dbReference>
<sequence length="277" mass="29829">MKLATIRLADRRTAAVRADGDHLVELGRPDVGAVLAAPDGLAAAATADGPRHPLAGADFAPVVPHPGKVVCVGLNYRNHIQEMGRDLPEHPTLFSKFADTLIGDGDAIRRPAETEQFDWEAELALVIGREVRRADEDTAAAAIAGFTVLNDITCRDWQFRTREWLQGKNWDSSTPVGPFLVTADETGVRPALDIRCEVDGRLMQSDNTGDLLFDPVELVRYVSTMVRLRPGDLIATGTPGGVGHARTPAVFLKGGETVVTEIRGIGRLENRVVAEGA</sequence>
<protein>
    <submittedName>
        <fullName evidence="4">Fumarylacetoacetate hydrolase family protein</fullName>
    </submittedName>
</protein>
<keyword evidence="4" id="KW-0378">Hydrolase</keyword>
<dbReference type="InterPro" id="IPR011234">
    <property type="entry name" value="Fumarylacetoacetase-like_C"/>
</dbReference>
<evidence type="ECO:0000259" key="3">
    <source>
        <dbReference type="Pfam" id="PF01557"/>
    </source>
</evidence>
<evidence type="ECO:0000313" key="4">
    <source>
        <dbReference type="EMBL" id="MEU3711191.1"/>
    </source>
</evidence>